<evidence type="ECO:0000313" key="4">
    <source>
        <dbReference type="EMBL" id="BAH37264.1"/>
    </source>
</evidence>
<dbReference type="EMBL" id="AP009153">
    <property type="protein sequence ID" value="BAH37264.1"/>
    <property type="molecule type" value="Genomic_DNA"/>
</dbReference>
<dbReference type="Proteomes" id="UP000002209">
    <property type="component" value="Chromosome"/>
</dbReference>
<dbReference type="Gene3D" id="3.30.497.10">
    <property type="entry name" value="Antithrombin, subunit I, domain 2"/>
    <property type="match status" value="1"/>
</dbReference>
<dbReference type="InterPro" id="IPR023796">
    <property type="entry name" value="Serpin_dom"/>
</dbReference>
<comment type="similarity">
    <text evidence="1">Belongs to the serpin family.</text>
</comment>
<dbReference type="CDD" id="cd19588">
    <property type="entry name" value="serpin_miropin-like"/>
    <property type="match status" value="1"/>
</dbReference>
<dbReference type="InterPro" id="IPR042178">
    <property type="entry name" value="Serpin_sf_1"/>
</dbReference>
<evidence type="ECO:0000256" key="1">
    <source>
        <dbReference type="RuleBase" id="RU000411"/>
    </source>
</evidence>
<feature type="compositionally biased region" description="Basic and acidic residues" evidence="2">
    <location>
        <begin position="8"/>
        <end position="17"/>
    </location>
</feature>
<dbReference type="AlphaFoldDB" id="C1A4V4"/>
<name>C1A4V4_GEMAT</name>
<feature type="region of interest" description="Disordered" evidence="2">
    <location>
        <begin position="1"/>
        <end position="23"/>
    </location>
</feature>
<accession>C1A4V4</accession>
<feature type="domain" description="Serpin" evidence="3">
    <location>
        <begin position="81"/>
        <end position="433"/>
    </location>
</feature>
<reference evidence="5" key="1">
    <citation type="submission" date="2006-03" db="EMBL/GenBank/DDBJ databases">
        <title>Complete genome sequence of Gemmatimonas aurantiaca T-27 that represents a novel phylum Gemmatimonadetes.</title>
        <authorList>
            <person name="Takasaki K."/>
            <person name="Ichikawa N."/>
            <person name="Miura H."/>
            <person name="Matsushita S."/>
            <person name="Watanabe Y."/>
            <person name="Oguchi A."/>
            <person name="Ankai A."/>
            <person name="Yashiro I."/>
            <person name="Takahashi M."/>
            <person name="Terui Y."/>
            <person name="Fukui S."/>
            <person name="Yokoyama H."/>
            <person name="Tanikawa S."/>
            <person name="Hanada S."/>
            <person name="Kamagata Y."/>
            <person name="Fujita N."/>
        </authorList>
    </citation>
    <scope>NUCLEOTIDE SEQUENCE [LARGE SCALE GENOMIC DNA]</scope>
    <source>
        <strain evidence="5">T-27 / DSM 14586 / JCM 11422 / NBRC 100505</strain>
    </source>
</reference>
<evidence type="ECO:0000256" key="2">
    <source>
        <dbReference type="SAM" id="MobiDB-lite"/>
    </source>
</evidence>
<dbReference type="InterPro" id="IPR000215">
    <property type="entry name" value="Serpin_fam"/>
</dbReference>
<proteinExistence type="inferred from homology"/>
<keyword evidence="5" id="KW-1185">Reference proteome</keyword>
<dbReference type="InterPro" id="IPR036186">
    <property type="entry name" value="Serpin_sf"/>
</dbReference>
<dbReference type="Pfam" id="PF00079">
    <property type="entry name" value="Serpin"/>
    <property type="match status" value="1"/>
</dbReference>
<dbReference type="PANTHER" id="PTHR11461">
    <property type="entry name" value="SERINE PROTEASE INHIBITOR, SERPIN"/>
    <property type="match status" value="1"/>
</dbReference>
<dbReference type="GO" id="GO:0004867">
    <property type="term" value="F:serine-type endopeptidase inhibitor activity"/>
    <property type="evidence" value="ECO:0007669"/>
    <property type="project" value="InterPro"/>
</dbReference>
<dbReference type="InterPro" id="IPR023795">
    <property type="entry name" value="Serpin_CS"/>
</dbReference>
<organism evidence="4 5">
    <name type="scientific">Gemmatimonas aurantiaca (strain DSM 14586 / JCM 11422 / NBRC 100505 / T-27)</name>
    <dbReference type="NCBI Taxonomy" id="379066"/>
    <lineage>
        <taxon>Bacteria</taxon>
        <taxon>Pseudomonadati</taxon>
        <taxon>Gemmatimonadota</taxon>
        <taxon>Gemmatimonadia</taxon>
        <taxon>Gemmatimonadales</taxon>
        <taxon>Gemmatimonadaceae</taxon>
        <taxon>Gemmatimonas</taxon>
    </lineage>
</organism>
<dbReference type="InterPro" id="IPR042185">
    <property type="entry name" value="Serpin_sf_2"/>
</dbReference>
<dbReference type="KEGG" id="gau:GAU_0222"/>
<dbReference type="SMART" id="SM00093">
    <property type="entry name" value="SERPIN"/>
    <property type="match status" value="1"/>
</dbReference>
<sequence length="435" mass="46950">MTGAGESEVGRETELPPRPDPAMSNLLSRSALIGALLLAACSEGTGPGDAGNTPVDSLTALPRALTAVEREGIQANNSFALHLLRTTASSRSGNVLLSPLSVSFALGMTMNGAGGETLAEMNRTLGWGTRTRAETNVAYRDLRTMLPTLDNSTTIRIANGLWVRQPLVIDTGFLREAQTFFNAPAQSLRTSQIMYDSVNVWGNRHTDGMIPRVLQEPPREDLAMLLANAVYFSGTWRDKFDPAKTTPMPFTLASGTQVSHPMMQRAGDFNVYQNSQLMAAELLYGNAAYSMVVIAPASGTAAALAARLDSATYATIVQGLRKSDDRSMIFLPRFKVAGSLELSPELKAMGMPRAFTTAAEFPRLVNARTMLDFVQHSVALEVDERGSRAAAVTVVGVVPVSAPPSYQFNRPFVFFIRERLSGTILFTGVVNDPRQ</sequence>
<dbReference type="HOGENOM" id="CLU_023330_0_3_0"/>
<dbReference type="STRING" id="379066.GAU_0222"/>
<protein>
    <recommendedName>
        <fullName evidence="3">Serpin domain-containing protein</fullName>
    </recommendedName>
</protein>
<dbReference type="Gene3D" id="2.30.39.10">
    <property type="entry name" value="Alpha-1-antitrypsin, domain 1"/>
    <property type="match status" value="1"/>
</dbReference>
<evidence type="ECO:0000259" key="3">
    <source>
        <dbReference type="SMART" id="SM00093"/>
    </source>
</evidence>
<gene>
    <name evidence="4" type="ordered locus">GAU_0222</name>
</gene>
<dbReference type="PANTHER" id="PTHR11461:SF20">
    <property type="entry name" value="ALPHA-2-ANTIPLASMIN"/>
    <property type="match status" value="1"/>
</dbReference>
<evidence type="ECO:0000313" key="5">
    <source>
        <dbReference type="Proteomes" id="UP000002209"/>
    </source>
</evidence>
<dbReference type="PROSITE" id="PS00284">
    <property type="entry name" value="SERPIN"/>
    <property type="match status" value="1"/>
</dbReference>
<dbReference type="eggNOG" id="COG4826">
    <property type="taxonomic scope" value="Bacteria"/>
</dbReference>
<dbReference type="SUPFAM" id="SSF56574">
    <property type="entry name" value="Serpins"/>
    <property type="match status" value="1"/>
</dbReference>
<dbReference type="GO" id="GO:0005615">
    <property type="term" value="C:extracellular space"/>
    <property type="evidence" value="ECO:0007669"/>
    <property type="project" value="InterPro"/>
</dbReference>